<evidence type="ECO:0000313" key="1">
    <source>
        <dbReference type="EMBL" id="QPJ66020.1"/>
    </source>
</evidence>
<name>A0A7T0G421_9BACT</name>
<dbReference type="EMBL" id="CP048620">
    <property type="protein sequence ID" value="QPJ66020.1"/>
    <property type="molecule type" value="Genomic_DNA"/>
</dbReference>
<evidence type="ECO:0000313" key="2">
    <source>
        <dbReference type="Proteomes" id="UP000594464"/>
    </source>
</evidence>
<dbReference type="Proteomes" id="UP000594464">
    <property type="component" value="Chromosome"/>
</dbReference>
<gene>
    <name evidence="1" type="ORF">G3M78_11695</name>
</gene>
<proteinExistence type="predicted"/>
<accession>A0A7T0G421</accession>
<dbReference type="AlphaFoldDB" id="A0A7T0G421"/>
<reference evidence="2" key="1">
    <citation type="submission" date="2020-02" db="EMBL/GenBank/DDBJ databases">
        <title>Genomic and physiological characterization of two novel Nitrospinaceae genera.</title>
        <authorList>
            <person name="Mueller A.J."/>
            <person name="Jung M.-Y."/>
            <person name="Strachan C.R."/>
            <person name="Herbold C.W."/>
            <person name="Kirkegaard R.H."/>
            <person name="Daims H."/>
        </authorList>
    </citation>
    <scope>NUCLEOTIDE SEQUENCE [LARGE SCALE GENOMIC DNA]</scope>
</reference>
<dbReference type="KEGG" id="nva:G3M78_11695"/>
<sequence length="212" mass="24795">MKDENIQFKKFQIENYLKSEFEKRFRKAGRISLRKRQRFMKEITQKASKKFGKDVLCLVDFDKRGFHSIVSPSRVESTDKGRLFQSFSHSQVFYTTHCMERFSSRTDTQENCILALDVYMSDALLTFGEQEGYLTCPVGVFAYELENDRLIVKTFLNFELLTEEQILKFYGPGTISIISEEFLADDFNESDFMLSDESEPVEDFMEADANQT</sequence>
<protein>
    <submittedName>
        <fullName evidence="1">Uncharacterized protein</fullName>
    </submittedName>
</protein>
<organism evidence="1 2">
    <name type="scientific">Candidatus Nitrohelix vancouverensis</name>
    <dbReference type="NCBI Taxonomy" id="2705534"/>
    <lineage>
        <taxon>Bacteria</taxon>
        <taxon>Pseudomonadati</taxon>
        <taxon>Nitrospinota/Tectimicrobiota group</taxon>
        <taxon>Nitrospinota</taxon>
        <taxon>Nitrospinia</taxon>
        <taxon>Nitrospinales</taxon>
        <taxon>Nitrospinaceae</taxon>
        <taxon>Candidatus Nitrohelix</taxon>
    </lineage>
</organism>